<reference evidence="3" key="1">
    <citation type="submission" date="2020-06" db="EMBL/GenBank/DDBJ databases">
        <title>WGS assembly of Ceratodon purpureus strain R40.</title>
        <authorList>
            <person name="Carey S.B."/>
            <person name="Jenkins J."/>
            <person name="Shu S."/>
            <person name="Lovell J.T."/>
            <person name="Sreedasyam A."/>
            <person name="Maumus F."/>
            <person name="Tiley G.P."/>
            <person name="Fernandez-Pozo N."/>
            <person name="Barry K."/>
            <person name="Chen C."/>
            <person name="Wang M."/>
            <person name="Lipzen A."/>
            <person name="Daum C."/>
            <person name="Saski C.A."/>
            <person name="Payton A.C."/>
            <person name="Mcbreen J.C."/>
            <person name="Conrad R.E."/>
            <person name="Kollar L.M."/>
            <person name="Olsson S."/>
            <person name="Huttunen S."/>
            <person name="Landis J.B."/>
            <person name="Wickett N.J."/>
            <person name="Johnson M.G."/>
            <person name="Rensing S.A."/>
            <person name="Grimwood J."/>
            <person name="Schmutz J."/>
            <person name="Mcdaniel S.F."/>
        </authorList>
    </citation>
    <scope>NUCLEOTIDE SEQUENCE</scope>
    <source>
        <strain evidence="3">R40</strain>
    </source>
</reference>
<feature type="region of interest" description="Disordered" evidence="2">
    <location>
        <begin position="124"/>
        <end position="302"/>
    </location>
</feature>
<keyword evidence="4" id="KW-1185">Reference proteome</keyword>
<sequence>MGRKMKISSPVETSGRRGDHVIGTSMSSNHRPQGEPRPVRPSQEDYSIVNPVLCPAVVSWLKDPDSVEQGVEDAITKAISHRSANGETTFHDAEMDFSPAQWKEIMEIHTDIPTHTPQFEQMHPPACGDSHMLLTPDRSPNRSGPLMMNQKRMPDVHSNRSTSNVLQSKTGSYNNRPSSSPDNARTPSVSGANSPQHPGMWNSPHHRRNRPPVDMPSPSPPKRFGWMTPTRGRRQAPEPASPDFAKVSGHLRDPPDGNVHASSMKSLRQAKGQAQTPVEGTAGRSKQEKFDKEGKSPGKAWKNLSRSISPLFGGRKTDHSVGNTLKAISRDLGASFQGSRRHGPASVARTPAAVNGNVPNWSGDSSMVAPDLEKDTMASEIGYSSELTRNGSMRSTKSGVGGSHSMFNILGWGKKKSSNGAKINELFQVVDQGSVKLDSNSFKVMEYTIKTLHFKLEQAKKNELTTAEEFKSLQSSIDAAEGKCQQWQQRCQELEAQLGVRQTESKDIELDYEIAKHRRENVNATTPTTPSKAHRFTTLDVTPPMFQKAFEDSKLCTKRLASALCLHIRGSGESATQVITSLLAQQKDASPKMLEKMPRNVIVLYFESFLNTVLYESFENVTFEPNGATTIYDPDLLRQACCRDYHELKKLDWASIERSLDINKPQGAMTIVNPVFHRFFVIRMELILSQLTKVADHETSISLLAAFFNAFKSVWLLHHLAFATELPVTIFRVPARADFDPRFMEQVTTYEEEAVRSRVSVMVSPGFIVNRQTIKCQVFCSSKYQ</sequence>
<dbReference type="PANTHER" id="PTHR31029">
    <property type="entry name" value="CYCLIN-DEPENDENT KINASE-LIKE PROTEIN"/>
    <property type="match status" value="1"/>
</dbReference>
<feature type="compositionally biased region" description="Basic and acidic residues" evidence="2">
    <location>
        <begin position="285"/>
        <end position="296"/>
    </location>
</feature>
<feature type="compositionally biased region" description="Polar residues" evidence="2">
    <location>
        <begin position="260"/>
        <end position="278"/>
    </location>
</feature>
<dbReference type="PANTHER" id="PTHR31029:SF4">
    <property type="entry name" value="CYCLIN-DEPENDENT KINASE-LIKE PROTEIN"/>
    <property type="match status" value="1"/>
</dbReference>
<dbReference type="OrthoDB" id="785851at2759"/>
<evidence type="ECO:0000313" key="3">
    <source>
        <dbReference type="EMBL" id="KAG0578232.1"/>
    </source>
</evidence>
<dbReference type="EMBL" id="CM026424">
    <property type="protein sequence ID" value="KAG0578232.1"/>
    <property type="molecule type" value="Genomic_DNA"/>
</dbReference>
<organism evidence="3 4">
    <name type="scientific">Ceratodon purpureus</name>
    <name type="common">Fire moss</name>
    <name type="synonym">Dicranum purpureum</name>
    <dbReference type="NCBI Taxonomy" id="3225"/>
    <lineage>
        <taxon>Eukaryota</taxon>
        <taxon>Viridiplantae</taxon>
        <taxon>Streptophyta</taxon>
        <taxon>Embryophyta</taxon>
        <taxon>Bryophyta</taxon>
        <taxon>Bryophytina</taxon>
        <taxon>Bryopsida</taxon>
        <taxon>Dicranidae</taxon>
        <taxon>Pseudoditrichales</taxon>
        <taxon>Ditrichaceae</taxon>
        <taxon>Ceratodon</taxon>
    </lineage>
</organism>
<dbReference type="InterPro" id="IPR042316">
    <property type="entry name" value="IRKI-like"/>
</dbReference>
<feature type="coiled-coil region" evidence="1">
    <location>
        <begin position="470"/>
        <end position="497"/>
    </location>
</feature>
<proteinExistence type="predicted"/>
<dbReference type="AlphaFoldDB" id="A0A8T0I406"/>
<feature type="region of interest" description="Disordered" evidence="2">
    <location>
        <begin position="335"/>
        <end position="366"/>
    </location>
</feature>
<evidence type="ECO:0000256" key="2">
    <source>
        <dbReference type="SAM" id="MobiDB-lite"/>
    </source>
</evidence>
<gene>
    <name evidence="3" type="ORF">KC19_4G007500</name>
</gene>
<evidence type="ECO:0000256" key="1">
    <source>
        <dbReference type="SAM" id="Coils"/>
    </source>
</evidence>
<feature type="region of interest" description="Disordered" evidence="2">
    <location>
        <begin position="1"/>
        <end position="43"/>
    </location>
</feature>
<accession>A0A8T0I406</accession>
<evidence type="ECO:0000313" key="4">
    <source>
        <dbReference type="Proteomes" id="UP000822688"/>
    </source>
</evidence>
<comment type="caution">
    <text evidence="3">The sequence shown here is derived from an EMBL/GenBank/DDBJ whole genome shotgun (WGS) entry which is preliminary data.</text>
</comment>
<keyword evidence="1" id="KW-0175">Coiled coil</keyword>
<feature type="compositionally biased region" description="Polar residues" evidence="2">
    <location>
        <begin position="159"/>
        <end position="196"/>
    </location>
</feature>
<name>A0A8T0I406_CERPU</name>
<protein>
    <submittedName>
        <fullName evidence="3">Uncharacterized protein</fullName>
    </submittedName>
</protein>
<dbReference type="Proteomes" id="UP000822688">
    <property type="component" value="Chromosome 4"/>
</dbReference>